<evidence type="ECO:0000313" key="6">
    <source>
        <dbReference type="Proteomes" id="UP000199073"/>
    </source>
</evidence>
<name>A0A1H0V9J9_9BACT</name>
<evidence type="ECO:0000256" key="1">
    <source>
        <dbReference type="ARBA" id="ARBA00008857"/>
    </source>
</evidence>
<dbReference type="PANTHER" id="PTHR30349:SF41">
    <property type="entry name" value="INTEGRASE_RECOMBINASE PROTEIN MJ0367-RELATED"/>
    <property type="match status" value="1"/>
</dbReference>
<dbReference type="Gene3D" id="1.10.150.130">
    <property type="match status" value="1"/>
</dbReference>
<organism evidence="5 6">
    <name type="scientific">Desulforhopalus singaporensis</name>
    <dbReference type="NCBI Taxonomy" id="91360"/>
    <lineage>
        <taxon>Bacteria</taxon>
        <taxon>Pseudomonadati</taxon>
        <taxon>Thermodesulfobacteriota</taxon>
        <taxon>Desulfobulbia</taxon>
        <taxon>Desulfobulbales</taxon>
        <taxon>Desulfocapsaceae</taxon>
        <taxon>Desulforhopalus</taxon>
    </lineage>
</organism>
<dbReference type="SUPFAM" id="SSF56349">
    <property type="entry name" value="DNA breaking-rejoining enzymes"/>
    <property type="match status" value="1"/>
</dbReference>
<dbReference type="GO" id="GO:0003677">
    <property type="term" value="F:DNA binding"/>
    <property type="evidence" value="ECO:0007669"/>
    <property type="project" value="UniProtKB-KW"/>
</dbReference>
<dbReference type="Pfam" id="PF00589">
    <property type="entry name" value="Phage_integrase"/>
    <property type="match status" value="1"/>
</dbReference>
<proteinExistence type="inferred from homology"/>
<dbReference type="AlphaFoldDB" id="A0A1H0V9J9"/>
<dbReference type="EMBL" id="FNJI01000043">
    <property type="protein sequence ID" value="SDP74878.1"/>
    <property type="molecule type" value="Genomic_DNA"/>
</dbReference>
<dbReference type="InterPro" id="IPR013762">
    <property type="entry name" value="Integrase-like_cat_sf"/>
</dbReference>
<evidence type="ECO:0000256" key="3">
    <source>
        <dbReference type="ARBA" id="ARBA00023172"/>
    </source>
</evidence>
<dbReference type="CDD" id="cd00796">
    <property type="entry name" value="INT_Rci_Hp1_C"/>
    <property type="match status" value="1"/>
</dbReference>
<dbReference type="GO" id="GO:0015074">
    <property type="term" value="P:DNA integration"/>
    <property type="evidence" value="ECO:0007669"/>
    <property type="project" value="InterPro"/>
</dbReference>
<reference evidence="5 6" key="1">
    <citation type="submission" date="2016-10" db="EMBL/GenBank/DDBJ databases">
        <authorList>
            <person name="de Groot N.N."/>
        </authorList>
    </citation>
    <scope>NUCLEOTIDE SEQUENCE [LARGE SCALE GENOMIC DNA]</scope>
    <source>
        <strain evidence="5 6">DSM 12130</strain>
    </source>
</reference>
<dbReference type="InterPro" id="IPR002104">
    <property type="entry name" value="Integrase_catalytic"/>
</dbReference>
<dbReference type="GO" id="GO:0006310">
    <property type="term" value="P:DNA recombination"/>
    <property type="evidence" value="ECO:0007669"/>
    <property type="project" value="UniProtKB-KW"/>
</dbReference>
<evidence type="ECO:0000256" key="2">
    <source>
        <dbReference type="ARBA" id="ARBA00023125"/>
    </source>
</evidence>
<dbReference type="InterPro" id="IPR011010">
    <property type="entry name" value="DNA_brk_join_enz"/>
</dbReference>
<dbReference type="InterPro" id="IPR050090">
    <property type="entry name" value="Tyrosine_recombinase_XerCD"/>
</dbReference>
<sequence>MSVGIEEVWKNFAEIKLYNTKGKETEILRWEKHIYPYFRGKTIAEINNLEVSKFTRYLEEKTLSPQTRAHILGLLRRVILQSIKWEIYSGPPPHFEMPKFDNKSLRYLTIEEADLLFAELKKRSILWHDFSLLALNTACRSGELLKLDCGSVDTVNKCLYILDSKNSKTRVVPLNKVAFSVIKKYLTKNNENRVFTYKGKNIDSVSPTFRRCVSAVGLNENISDRRYRVTFHTLRHTAASWMIQEGVPLLVVCRLLGHCSLKTTMRYAHLDPTQRELAINVIEMATKKIFSSNY</sequence>
<keyword evidence="6" id="KW-1185">Reference proteome</keyword>
<dbReference type="OrthoDB" id="9789256at2"/>
<feature type="domain" description="Tyr recombinase" evidence="4">
    <location>
        <begin position="103"/>
        <end position="280"/>
    </location>
</feature>
<dbReference type="PROSITE" id="PS51898">
    <property type="entry name" value="TYR_RECOMBINASE"/>
    <property type="match status" value="1"/>
</dbReference>
<keyword evidence="3" id="KW-0233">DNA recombination</keyword>
<keyword evidence="2" id="KW-0238">DNA-binding</keyword>
<evidence type="ECO:0000313" key="5">
    <source>
        <dbReference type="EMBL" id="SDP74878.1"/>
    </source>
</evidence>
<accession>A0A1H0V9J9</accession>
<comment type="similarity">
    <text evidence="1">Belongs to the 'phage' integrase family.</text>
</comment>
<dbReference type="PANTHER" id="PTHR30349">
    <property type="entry name" value="PHAGE INTEGRASE-RELATED"/>
    <property type="match status" value="1"/>
</dbReference>
<dbReference type="InterPro" id="IPR010998">
    <property type="entry name" value="Integrase_recombinase_N"/>
</dbReference>
<dbReference type="Proteomes" id="UP000199073">
    <property type="component" value="Unassembled WGS sequence"/>
</dbReference>
<dbReference type="STRING" id="91360.SAMN05660330_03937"/>
<evidence type="ECO:0000259" key="4">
    <source>
        <dbReference type="PROSITE" id="PS51898"/>
    </source>
</evidence>
<gene>
    <name evidence="5" type="ORF">SAMN05660330_03937</name>
</gene>
<dbReference type="Gene3D" id="1.10.443.10">
    <property type="entry name" value="Intergrase catalytic core"/>
    <property type="match status" value="1"/>
</dbReference>
<dbReference type="RefSeq" id="WP_092225844.1">
    <property type="nucleotide sequence ID" value="NZ_FNJI01000043.1"/>
</dbReference>
<protein>
    <submittedName>
        <fullName evidence="5">Site-specific recombinase XerD</fullName>
    </submittedName>
</protein>